<comment type="caution">
    <text evidence="1">The sequence shown here is derived from an EMBL/GenBank/DDBJ whole genome shotgun (WGS) entry which is preliminary data.</text>
</comment>
<keyword evidence="2" id="KW-1185">Reference proteome</keyword>
<gene>
    <name evidence="1" type="ORF">PGT21_037094</name>
</gene>
<dbReference type="AlphaFoldDB" id="A0A5B0QRN9"/>
<protein>
    <submittedName>
        <fullName evidence="1">Uncharacterized protein</fullName>
    </submittedName>
</protein>
<name>A0A5B0QRN9_PUCGR</name>
<proteinExistence type="predicted"/>
<evidence type="ECO:0000313" key="2">
    <source>
        <dbReference type="Proteomes" id="UP000324748"/>
    </source>
</evidence>
<organism evidence="1 2">
    <name type="scientific">Puccinia graminis f. sp. tritici</name>
    <dbReference type="NCBI Taxonomy" id="56615"/>
    <lineage>
        <taxon>Eukaryota</taxon>
        <taxon>Fungi</taxon>
        <taxon>Dikarya</taxon>
        <taxon>Basidiomycota</taxon>
        <taxon>Pucciniomycotina</taxon>
        <taxon>Pucciniomycetes</taxon>
        <taxon>Pucciniales</taxon>
        <taxon>Pucciniaceae</taxon>
        <taxon>Puccinia</taxon>
    </lineage>
</organism>
<dbReference type="Proteomes" id="UP000324748">
    <property type="component" value="Unassembled WGS sequence"/>
</dbReference>
<reference evidence="1 2" key="1">
    <citation type="submission" date="2019-05" db="EMBL/GenBank/DDBJ databases">
        <title>Emergence of the Ug99 lineage of the wheat stem rust pathogen through somatic hybridization.</title>
        <authorList>
            <person name="Li F."/>
            <person name="Upadhyaya N.M."/>
            <person name="Sperschneider J."/>
            <person name="Matny O."/>
            <person name="Nguyen-Phuc H."/>
            <person name="Mago R."/>
            <person name="Raley C."/>
            <person name="Miller M.E."/>
            <person name="Silverstein K.A.T."/>
            <person name="Henningsen E."/>
            <person name="Hirsch C.D."/>
            <person name="Visser B."/>
            <person name="Pretorius Z.A."/>
            <person name="Steffenson B.J."/>
            <person name="Schwessinger B."/>
            <person name="Dodds P.N."/>
            <person name="Figueroa M."/>
        </authorList>
    </citation>
    <scope>NUCLEOTIDE SEQUENCE [LARGE SCALE GENOMIC DNA]</scope>
    <source>
        <strain evidence="1">21-0</strain>
    </source>
</reference>
<accession>A0A5B0QRN9</accession>
<sequence>MPAPNLIRLPLPFDQLTNRTLDVHGWVVVLNITPNMEVMPANERNPDSALSIWVTGYGFVVIPSTRINMASLSPL</sequence>
<dbReference type="EMBL" id="VSWC01000014">
    <property type="protein sequence ID" value="KAA1115575.1"/>
    <property type="molecule type" value="Genomic_DNA"/>
</dbReference>
<evidence type="ECO:0000313" key="1">
    <source>
        <dbReference type="EMBL" id="KAA1115575.1"/>
    </source>
</evidence>